<reference evidence="1" key="1">
    <citation type="submission" date="2021-02" db="EMBL/GenBank/DDBJ databases">
        <authorList>
            <person name="Dougan E. K."/>
            <person name="Rhodes N."/>
            <person name="Thang M."/>
            <person name="Chan C."/>
        </authorList>
    </citation>
    <scope>NUCLEOTIDE SEQUENCE</scope>
</reference>
<evidence type="ECO:0000313" key="2">
    <source>
        <dbReference type="Proteomes" id="UP000626109"/>
    </source>
</evidence>
<dbReference type="EMBL" id="CAJNNW010028554">
    <property type="protein sequence ID" value="CAE8696685.1"/>
    <property type="molecule type" value="Genomic_DNA"/>
</dbReference>
<sequence length="153" mass="16901">MAVLAIEGHKKLESAQQELFDAFSACFKTVNSRSIETWQPHEMIMLCNDATFFDLIDLIRTEISTLSGDATQPVSDVAGVAALARARDLQLEGELSTENLAEPLFRTQLLGELLVDLQSCRLMAKKICATDLSLELSDKANQESKDLIEEIAK</sequence>
<evidence type="ECO:0000313" key="1">
    <source>
        <dbReference type="EMBL" id="CAE8696685.1"/>
    </source>
</evidence>
<dbReference type="Proteomes" id="UP000626109">
    <property type="component" value="Unassembled WGS sequence"/>
</dbReference>
<comment type="caution">
    <text evidence="1">The sequence shown here is derived from an EMBL/GenBank/DDBJ whole genome shotgun (WGS) entry which is preliminary data.</text>
</comment>
<accession>A0A813K8G3</accession>
<name>A0A813K8G3_POLGL</name>
<organism evidence="1 2">
    <name type="scientific">Polarella glacialis</name>
    <name type="common">Dinoflagellate</name>
    <dbReference type="NCBI Taxonomy" id="89957"/>
    <lineage>
        <taxon>Eukaryota</taxon>
        <taxon>Sar</taxon>
        <taxon>Alveolata</taxon>
        <taxon>Dinophyceae</taxon>
        <taxon>Suessiales</taxon>
        <taxon>Suessiaceae</taxon>
        <taxon>Polarella</taxon>
    </lineage>
</organism>
<dbReference type="AlphaFoldDB" id="A0A813K8G3"/>
<gene>
    <name evidence="1" type="ORF">PGLA2088_LOCUS29934</name>
</gene>
<protein>
    <submittedName>
        <fullName evidence="1">Uncharacterized protein</fullName>
    </submittedName>
</protein>
<proteinExistence type="predicted"/>
<feature type="non-terminal residue" evidence="1">
    <location>
        <position position="153"/>
    </location>
</feature>